<name>A0A2G9G6G4_9LAMI</name>
<sequence length="513" mass="59248">MRRFNPNWFKHVHNKALKMCEDLMVQNQHVDVAFTRHLDEKRLQYRIHLNASIDCVHFLLRQGLAFRGHDESEESKNQENFLELLRFLGDHNGTIHDVLQSAPKNLKLIHSDIQKDIVKVVAKETINAIISDLGDKLFAILLDESRDISMKEQMAIAFRYVNKKGSVVERFIVVESLFSKYGLSLQKIREQGYDGTSNMQGQYFGIYIRCFAHQLQLALVTVAKNHVEICLFFNLVNSLLNVVRASCKHRDILQQKQLDKTTLKRPSDTRCGSHYGMLSSLLDMFSPMIDLLEFIMEDGVNAGHRAEASSLLDAILSFDFVFKLHLMWKVLGITNELSQALQRKDQDIVNATKLVKVDIPDINDFNSFIAFDKQKLIRMVEFYPLEFSSVDRLVLDSQLDTYIIDMRSSDEFLKVTRIVSLADKLVEKNKDVVYPLVYLLIKVALILPVATATVEKRAFSVMKIVTNRLRNRMGDQFMNDCLVTYIEKNVFNSISNESIMIRFQNIKNRRGQL</sequence>
<dbReference type="InterPro" id="IPR055298">
    <property type="entry name" value="AtLOH3-like"/>
</dbReference>
<dbReference type="EMBL" id="NKXS01006699">
    <property type="protein sequence ID" value="PIN00903.1"/>
    <property type="molecule type" value="Genomic_DNA"/>
</dbReference>
<keyword evidence="5" id="KW-1185">Reference proteome</keyword>
<dbReference type="GO" id="GO:0046983">
    <property type="term" value="F:protein dimerization activity"/>
    <property type="evidence" value="ECO:0007669"/>
    <property type="project" value="InterPro"/>
</dbReference>
<protein>
    <recommendedName>
        <fullName evidence="6">HAT C-terminal dimerisation domain-containing protein</fullName>
    </recommendedName>
</protein>
<dbReference type="Pfam" id="PF14291">
    <property type="entry name" value="DUF4371"/>
    <property type="match status" value="1"/>
</dbReference>
<keyword evidence="1" id="KW-1133">Transmembrane helix</keyword>
<proteinExistence type="predicted"/>
<evidence type="ECO:0000259" key="2">
    <source>
        <dbReference type="Pfam" id="PF05699"/>
    </source>
</evidence>
<keyword evidence="1" id="KW-0472">Membrane</keyword>
<dbReference type="SUPFAM" id="SSF53098">
    <property type="entry name" value="Ribonuclease H-like"/>
    <property type="match status" value="1"/>
</dbReference>
<reference evidence="5" key="1">
    <citation type="journal article" date="2018" name="Gigascience">
        <title>Genome assembly of the Pink Ipe (Handroanthus impetiginosus, Bignoniaceae), a highly valued, ecologically keystone Neotropical timber forest tree.</title>
        <authorList>
            <person name="Silva-Junior O.B."/>
            <person name="Grattapaglia D."/>
            <person name="Novaes E."/>
            <person name="Collevatti R.G."/>
        </authorList>
    </citation>
    <scope>NUCLEOTIDE SEQUENCE [LARGE SCALE GENOMIC DNA]</scope>
    <source>
        <strain evidence="5">cv. UFG-1</strain>
    </source>
</reference>
<dbReference type="AlphaFoldDB" id="A0A2G9G6G4"/>
<organism evidence="4 5">
    <name type="scientific">Handroanthus impetiginosus</name>
    <dbReference type="NCBI Taxonomy" id="429701"/>
    <lineage>
        <taxon>Eukaryota</taxon>
        <taxon>Viridiplantae</taxon>
        <taxon>Streptophyta</taxon>
        <taxon>Embryophyta</taxon>
        <taxon>Tracheophyta</taxon>
        <taxon>Spermatophyta</taxon>
        <taxon>Magnoliopsida</taxon>
        <taxon>eudicotyledons</taxon>
        <taxon>Gunneridae</taxon>
        <taxon>Pentapetalae</taxon>
        <taxon>asterids</taxon>
        <taxon>lamiids</taxon>
        <taxon>Lamiales</taxon>
        <taxon>Bignoniaceae</taxon>
        <taxon>Crescentiina</taxon>
        <taxon>Tabebuia alliance</taxon>
        <taxon>Handroanthus</taxon>
    </lineage>
</organism>
<evidence type="ECO:0008006" key="6">
    <source>
        <dbReference type="Google" id="ProtNLM"/>
    </source>
</evidence>
<feature type="transmembrane region" description="Helical" evidence="1">
    <location>
        <begin position="432"/>
        <end position="454"/>
    </location>
</feature>
<evidence type="ECO:0000259" key="3">
    <source>
        <dbReference type="Pfam" id="PF14291"/>
    </source>
</evidence>
<dbReference type="Pfam" id="PF05699">
    <property type="entry name" value="Dimer_Tnp_hAT"/>
    <property type="match status" value="1"/>
</dbReference>
<feature type="domain" description="DUF4371" evidence="3">
    <location>
        <begin position="11"/>
        <end position="205"/>
    </location>
</feature>
<accession>A0A2G9G6G4</accession>
<dbReference type="InterPro" id="IPR008906">
    <property type="entry name" value="HATC_C_dom"/>
</dbReference>
<comment type="caution">
    <text evidence="4">The sequence shown here is derived from an EMBL/GenBank/DDBJ whole genome shotgun (WGS) entry which is preliminary data.</text>
</comment>
<dbReference type="STRING" id="429701.A0A2G9G6G4"/>
<evidence type="ECO:0000313" key="5">
    <source>
        <dbReference type="Proteomes" id="UP000231279"/>
    </source>
</evidence>
<dbReference type="Proteomes" id="UP000231279">
    <property type="component" value="Unassembled WGS sequence"/>
</dbReference>
<dbReference type="PANTHER" id="PTHR11697">
    <property type="entry name" value="GENERAL TRANSCRIPTION FACTOR 2-RELATED ZINC FINGER PROTEIN"/>
    <property type="match status" value="1"/>
</dbReference>
<keyword evidence="1" id="KW-0812">Transmembrane</keyword>
<evidence type="ECO:0000256" key="1">
    <source>
        <dbReference type="SAM" id="Phobius"/>
    </source>
</evidence>
<evidence type="ECO:0000313" key="4">
    <source>
        <dbReference type="EMBL" id="PIN00903.1"/>
    </source>
</evidence>
<dbReference type="PANTHER" id="PTHR11697:SF230">
    <property type="entry name" value="ZINC FINGER, MYM DOMAIN CONTAINING 1"/>
    <property type="match status" value="1"/>
</dbReference>
<dbReference type="InterPro" id="IPR012337">
    <property type="entry name" value="RNaseH-like_sf"/>
</dbReference>
<dbReference type="InterPro" id="IPR025398">
    <property type="entry name" value="DUF4371"/>
</dbReference>
<feature type="domain" description="HAT C-terminal dimerisation" evidence="2">
    <location>
        <begin position="429"/>
        <end position="489"/>
    </location>
</feature>
<gene>
    <name evidence="4" type="ORF">CDL12_26593</name>
</gene>
<dbReference type="OrthoDB" id="1929285at2759"/>